<feature type="compositionally biased region" description="Basic and acidic residues" evidence="1">
    <location>
        <begin position="217"/>
        <end position="233"/>
    </location>
</feature>
<evidence type="ECO:0000256" key="1">
    <source>
        <dbReference type="SAM" id="MobiDB-lite"/>
    </source>
</evidence>
<feature type="compositionally biased region" description="Basic and acidic residues" evidence="1">
    <location>
        <begin position="240"/>
        <end position="259"/>
    </location>
</feature>
<dbReference type="AlphaFoldDB" id="A0AAV4C1L9"/>
<feature type="non-terminal residue" evidence="2">
    <location>
        <position position="1"/>
    </location>
</feature>
<evidence type="ECO:0000313" key="2">
    <source>
        <dbReference type="EMBL" id="GFO25497.1"/>
    </source>
</evidence>
<organism evidence="2 3">
    <name type="scientific">Plakobranchus ocellatus</name>
    <dbReference type="NCBI Taxonomy" id="259542"/>
    <lineage>
        <taxon>Eukaryota</taxon>
        <taxon>Metazoa</taxon>
        <taxon>Spiralia</taxon>
        <taxon>Lophotrochozoa</taxon>
        <taxon>Mollusca</taxon>
        <taxon>Gastropoda</taxon>
        <taxon>Heterobranchia</taxon>
        <taxon>Euthyneura</taxon>
        <taxon>Panpulmonata</taxon>
        <taxon>Sacoglossa</taxon>
        <taxon>Placobranchoidea</taxon>
        <taxon>Plakobranchidae</taxon>
        <taxon>Plakobranchus</taxon>
    </lineage>
</organism>
<dbReference type="EMBL" id="BLXT01005762">
    <property type="protein sequence ID" value="GFO25497.1"/>
    <property type="molecule type" value="Genomic_DNA"/>
</dbReference>
<dbReference type="Proteomes" id="UP000735302">
    <property type="component" value="Unassembled WGS sequence"/>
</dbReference>
<protein>
    <submittedName>
        <fullName evidence="2">Uncharacterized protein</fullName>
    </submittedName>
</protein>
<sequence length="322" mass="35740">VHHQMSHLELGGPKSGREFPGSSGFRNDDEDDGRPIGYQNLETFRNASGINVSSRSSSSRSSPHDCSSFESATSTDESPRTSASRKALKVMGITEEEIHRSKSAEKLKSPSGKTKTPDKSQASAFFFEKKASFESEESPQADETNPLYSKNYSSPSPSHNSNNCFSYSSNCSLNKFESTAQHTTPKHTKGGKMIKIKSIFSISKTKGKRSSSITDMEAFKFRSKMAEQGRRGSEGTVPLKRQDPQEERDSGSYSDEEKKKPKAPVPRRSGKNKAFKEREQAMVRRLSRRAQAAVNEKIEVAPTLPSRTGQRRGAFKSFVEDF</sequence>
<feature type="region of interest" description="Disordered" evidence="1">
    <location>
        <begin position="203"/>
        <end position="279"/>
    </location>
</feature>
<name>A0AAV4C1L9_9GAST</name>
<gene>
    <name evidence="2" type="ORF">PoB_005200200</name>
</gene>
<feature type="compositionally biased region" description="Polar residues" evidence="1">
    <location>
        <begin position="40"/>
        <end position="52"/>
    </location>
</feature>
<feature type="compositionally biased region" description="Basic and acidic residues" evidence="1">
    <location>
        <begin position="96"/>
        <end position="108"/>
    </location>
</feature>
<reference evidence="2 3" key="1">
    <citation type="journal article" date="2021" name="Elife">
        <title>Chloroplast acquisition without the gene transfer in kleptoplastic sea slugs, Plakobranchus ocellatus.</title>
        <authorList>
            <person name="Maeda T."/>
            <person name="Takahashi S."/>
            <person name="Yoshida T."/>
            <person name="Shimamura S."/>
            <person name="Takaki Y."/>
            <person name="Nagai Y."/>
            <person name="Toyoda A."/>
            <person name="Suzuki Y."/>
            <person name="Arimoto A."/>
            <person name="Ishii H."/>
            <person name="Satoh N."/>
            <person name="Nishiyama T."/>
            <person name="Hasebe M."/>
            <person name="Maruyama T."/>
            <person name="Minagawa J."/>
            <person name="Obokata J."/>
            <person name="Shigenobu S."/>
        </authorList>
    </citation>
    <scope>NUCLEOTIDE SEQUENCE [LARGE SCALE GENOMIC DNA]</scope>
</reference>
<comment type="caution">
    <text evidence="2">The sequence shown here is derived from an EMBL/GenBank/DDBJ whole genome shotgun (WGS) entry which is preliminary data.</text>
</comment>
<feature type="compositionally biased region" description="Low complexity" evidence="1">
    <location>
        <begin position="145"/>
        <end position="164"/>
    </location>
</feature>
<keyword evidence="3" id="KW-1185">Reference proteome</keyword>
<feature type="compositionally biased region" description="Polar residues" evidence="1">
    <location>
        <begin position="64"/>
        <end position="84"/>
    </location>
</feature>
<evidence type="ECO:0000313" key="3">
    <source>
        <dbReference type="Proteomes" id="UP000735302"/>
    </source>
</evidence>
<feature type="region of interest" description="Disordered" evidence="1">
    <location>
        <begin position="1"/>
        <end position="164"/>
    </location>
</feature>
<accession>A0AAV4C1L9</accession>
<proteinExistence type="predicted"/>